<protein>
    <submittedName>
        <fullName evidence="2">DUF4169 family protein</fullName>
    </submittedName>
</protein>
<proteinExistence type="predicted"/>
<gene>
    <name evidence="2" type="ORF">RM543_15085</name>
</gene>
<dbReference type="RefSeq" id="WP_311693073.1">
    <property type="nucleotide sequence ID" value="NZ_JAVRHL010000003.1"/>
</dbReference>
<feature type="compositionally biased region" description="Basic and acidic residues" evidence="1">
    <location>
        <begin position="16"/>
        <end position="25"/>
    </location>
</feature>
<dbReference type="Pfam" id="PF13770">
    <property type="entry name" value="DUF4169"/>
    <property type="match status" value="1"/>
</dbReference>
<feature type="region of interest" description="Disordered" evidence="1">
    <location>
        <begin position="15"/>
        <end position="62"/>
    </location>
</feature>
<keyword evidence="3" id="KW-1185">Reference proteome</keyword>
<comment type="caution">
    <text evidence="2">The sequence shown here is derived from an EMBL/GenBank/DDBJ whole genome shotgun (WGS) entry which is preliminary data.</text>
</comment>
<evidence type="ECO:0000313" key="2">
    <source>
        <dbReference type="EMBL" id="MDT0684013.1"/>
    </source>
</evidence>
<sequence length="62" mass="6890">MADVPVNLNRVRKARARAEKKEAADRNAAFHGLPKARKEAARAENERAGRAHDAGKREDDPE</sequence>
<feature type="compositionally biased region" description="Basic and acidic residues" evidence="1">
    <location>
        <begin position="36"/>
        <end position="62"/>
    </location>
</feature>
<organism evidence="2 3">
    <name type="scientific">Tropicimonas omnivorans</name>
    <dbReference type="NCBI Taxonomy" id="3075590"/>
    <lineage>
        <taxon>Bacteria</taxon>
        <taxon>Pseudomonadati</taxon>
        <taxon>Pseudomonadota</taxon>
        <taxon>Alphaproteobacteria</taxon>
        <taxon>Rhodobacterales</taxon>
        <taxon>Roseobacteraceae</taxon>
        <taxon>Tropicimonas</taxon>
    </lineage>
</organism>
<reference evidence="2 3" key="1">
    <citation type="submission" date="2023-09" db="EMBL/GenBank/DDBJ databases">
        <authorList>
            <person name="Rey-Velasco X."/>
        </authorList>
    </citation>
    <scope>NUCLEOTIDE SEQUENCE [LARGE SCALE GENOMIC DNA]</scope>
    <source>
        <strain evidence="2 3">F158</strain>
    </source>
</reference>
<dbReference type="Proteomes" id="UP001265259">
    <property type="component" value="Unassembled WGS sequence"/>
</dbReference>
<name>A0ABU3DKA4_9RHOB</name>
<evidence type="ECO:0000256" key="1">
    <source>
        <dbReference type="SAM" id="MobiDB-lite"/>
    </source>
</evidence>
<dbReference type="InterPro" id="IPR025227">
    <property type="entry name" value="DUF4169"/>
</dbReference>
<evidence type="ECO:0000313" key="3">
    <source>
        <dbReference type="Proteomes" id="UP001265259"/>
    </source>
</evidence>
<accession>A0ABU3DKA4</accession>
<dbReference type="EMBL" id="JAVRHL010000003">
    <property type="protein sequence ID" value="MDT0684013.1"/>
    <property type="molecule type" value="Genomic_DNA"/>
</dbReference>